<evidence type="ECO:0000256" key="2">
    <source>
        <dbReference type="SAM" id="Phobius"/>
    </source>
</evidence>
<dbReference type="InterPro" id="IPR029052">
    <property type="entry name" value="Metallo-depent_PP-like"/>
</dbReference>
<dbReference type="OrthoDB" id="9810906at2"/>
<accession>A0A6G1X3N0</accession>
<dbReference type="PANTHER" id="PTHR33393">
    <property type="entry name" value="POLYGLUTAMINE SYNTHESIS ACCESSORY PROTEIN RV0574C-RELATED"/>
    <property type="match status" value="1"/>
</dbReference>
<dbReference type="PANTHER" id="PTHR33393:SF13">
    <property type="entry name" value="PGA BIOSYNTHESIS PROTEIN CAPA"/>
    <property type="match status" value="1"/>
</dbReference>
<sequence length="370" mass="42415">MKRGIIFGMIILISWLFITGLQALIGDKEKRIYAYHISYETAIDKKYFPAHAAFQLLPQEPITLLFAGDTLFDWSVKTAVQQYGPDYPFQYVKEEVSQADLSILNLETAVTKEKEKDTVQLYNFKSDPIALKGVKNTGFDMVSLANNHAMDYQIDGFLDTLKHLEQNNLKYFGAGKNKDKAYSAQQIVLKGRTIKLLGFSRFLPAVRWYEGEGPVIASAYQKDRVLETIKREAQDTDYLCVYIHWGVEGNNRPENWQRQYAREMIEAGADAIIGAHPHVLQGFEYYKEKPIAYSLGNFLFPDYVQGRTAETGLLTLTLDGNVIKMSFNPYYIRANQIHPLEGQEHTRLLNYLEDISYNVEMDGMEIQPLE</sequence>
<organism evidence="4 5">
    <name type="scientific">Salinibacillus xinjiangensis</name>
    <dbReference type="NCBI Taxonomy" id="1229268"/>
    <lineage>
        <taxon>Bacteria</taxon>
        <taxon>Bacillati</taxon>
        <taxon>Bacillota</taxon>
        <taxon>Bacilli</taxon>
        <taxon>Bacillales</taxon>
        <taxon>Bacillaceae</taxon>
        <taxon>Salinibacillus</taxon>
    </lineage>
</organism>
<evidence type="ECO:0000259" key="3">
    <source>
        <dbReference type="SMART" id="SM00854"/>
    </source>
</evidence>
<dbReference type="Pfam" id="PF09587">
    <property type="entry name" value="PGA_cap"/>
    <property type="match status" value="1"/>
</dbReference>
<comment type="caution">
    <text evidence="4">The sequence shown here is derived from an EMBL/GenBank/DDBJ whole genome shotgun (WGS) entry which is preliminary data.</text>
</comment>
<dbReference type="Proteomes" id="UP000480185">
    <property type="component" value="Unassembled WGS sequence"/>
</dbReference>
<feature type="domain" description="Capsule synthesis protein CapA" evidence="3">
    <location>
        <begin position="63"/>
        <end position="302"/>
    </location>
</feature>
<evidence type="ECO:0000313" key="5">
    <source>
        <dbReference type="Proteomes" id="UP000480185"/>
    </source>
</evidence>
<proteinExistence type="inferred from homology"/>
<feature type="transmembrane region" description="Helical" evidence="2">
    <location>
        <begin position="6"/>
        <end position="25"/>
    </location>
</feature>
<dbReference type="SUPFAM" id="SSF56300">
    <property type="entry name" value="Metallo-dependent phosphatases"/>
    <property type="match status" value="1"/>
</dbReference>
<name>A0A6G1X3N0_9BACI</name>
<evidence type="ECO:0000313" key="4">
    <source>
        <dbReference type="EMBL" id="MRG85603.1"/>
    </source>
</evidence>
<protein>
    <submittedName>
        <fullName evidence="4">CapA family protein</fullName>
    </submittedName>
</protein>
<keyword evidence="2" id="KW-0472">Membrane</keyword>
<dbReference type="EMBL" id="WJNH01000002">
    <property type="protein sequence ID" value="MRG85603.1"/>
    <property type="molecule type" value="Genomic_DNA"/>
</dbReference>
<dbReference type="SMART" id="SM00854">
    <property type="entry name" value="PGA_cap"/>
    <property type="match status" value="1"/>
</dbReference>
<keyword evidence="2" id="KW-1133">Transmembrane helix</keyword>
<dbReference type="AlphaFoldDB" id="A0A6G1X3N0"/>
<comment type="similarity">
    <text evidence="1">Belongs to the CapA family.</text>
</comment>
<dbReference type="InterPro" id="IPR019079">
    <property type="entry name" value="Capsule_synth_CapA"/>
</dbReference>
<dbReference type="InterPro" id="IPR052169">
    <property type="entry name" value="CW_Biosynth-Accessory"/>
</dbReference>
<gene>
    <name evidence="4" type="ORF">GH754_04560</name>
</gene>
<keyword evidence="2" id="KW-0812">Transmembrane</keyword>
<keyword evidence="5" id="KW-1185">Reference proteome</keyword>
<dbReference type="CDD" id="cd07381">
    <property type="entry name" value="MPP_CapA"/>
    <property type="match status" value="1"/>
</dbReference>
<dbReference type="Gene3D" id="3.60.21.10">
    <property type="match status" value="1"/>
</dbReference>
<evidence type="ECO:0000256" key="1">
    <source>
        <dbReference type="ARBA" id="ARBA00005662"/>
    </source>
</evidence>
<reference evidence="4 5" key="1">
    <citation type="submission" date="2019-11" db="EMBL/GenBank/DDBJ databases">
        <authorList>
            <person name="Li J."/>
        </authorList>
    </citation>
    <scope>NUCLEOTIDE SEQUENCE [LARGE SCALE GENOMIC DNA]</scope>
    <source>
        <strain evidence="4 5">J4</strain>
    </source>
</reference>
<dbReference type="RefSeq" id="WP_153727528.1">
    <property type="nucleotide sequence ID" value="NZ_WJNH01000002.1"/>
</dbReference>